<sequence length="51" mass="6109">MRENLLGLGCPEQIDEHFKKSFQILNFSIVLATWCRRKMELDDQLVKRLNM</sequence>
<comment type="caution">
    <text evidence="1">The sequence shown here is derived from an EMBL/GenBank/DDBJ whole genome shotgun (WGS) entry which is preliminary data.</text>
</comment>
<evidence type="ECO:0000313" key="1">
    <source>
        <dbReference type="EMBL" id="KAI0507067.1"/>
    </source>
</evidence>
<organism evidence="1 2">
    <name type="scientific">Dendrobium nobile</name>
    <name type="common">Orchid</name>
    <dbReference type="NCBI Taxonomy" id="94219"/>
    <lineage>
        <taxon>Eukaryota</taxon>
        <taxon>Viridiplantae</taxon>
        <taxon>Streptophyta</taxon>
        <taxon>Embryophyta</taxon>
        <taxon>Tracheophyta</taxon>
        <taxon>Spermatophyta</taxon>
        <taxon>Magnoliopsida</taxon>
        <taxon>Liliopsida</taxon>
        <taxon>Asparagales</taxon>
        <taxon>Orchidaceae</taxon>
        <taxon>Epidendroideae</taxon>
        <taxon>Malaxideae</taxon>
        <taxon>Dendrobiinae</taxon>
        <taxon>Dendrobium</taxon>
    </lineage>
</organism>
<dbReference type="SMR" id="A0A8T3B6Q1"/>
<protein>
    <submittedName>
        <fullName evidence="1">Uncharacterized protein</fullName>
    </submittedName>
</protein>
<dbReference type="Proteomes" id="UP000829196">
    <property type="component" value="Unassembled WGS sequence"/>
</dbReference>
<name>A0A8T3B6Q1_DENNO</name>
<proteinExistence type="predicted"/>
<evidence type="ECO:0000313" key="2">
    <source>
        <dbReference type="Proteomes" id="UP000829196"/>
    </source>
</evidence>
<keyword evidence="2" id="KW-1185">Reference proteome</keyword>
<reference evidence="1" key="1">
    <citation type="journal article" date="2022" name="Front. Genet.">
        <title>Chromosome-Scale Assembly of the Dendrobium nobile Genome Provides Insights Into the Molecular Mechanism of the Biosynthesis of the Medicinal Active Ingredient of Dendrobium.</title>
        <authorList>
            <person name="Xu Q."/>
            <person name="Niu S.-C."/>
            <person name="Li K.-L."/>
            <person name="Zheng P.-J."/>
            <person name="Zhang X.-J."/>
            <person name="Jia Y."/>
            <person name="Liu Y."/>
            <person name="Niu Y.-X."/>
            <person name="Yu L.-H."/>
            <person name="Chen D.-F."/>
            <person name="Zhang G.-Q."/>
        </authorList>
    </citation>
    <scope>NUCLEOTIDE SEQUENCE</scope>
    <source>
        <tissue evidence="1">Leaf</tissue>
    </source>
</reference>
<accession>A0A8T3B6Q1</accession>
<dbReference type="EMBL" id="JAGYWB010000010">
    <property type="protein sequence ID" value="KAI0507067.1"/>
    <property type="molecule type" value="Genomic_DNA"/>
</dbReference>
<dbReference type="AlphaFoldDB" id="A0A8T3B6Q1"/>
<gene>
    <name evidence="1" type="ORF">KFK09_013185</name>
</gene>